<organism evidence="1 2">
    <name type="scientific">Vanrija albida</name>
    <dbReference type="NCBI Taxonomy" id="181172"/>
    <lineage>
        <taxon>Eukaryota</taxon>
        <taxon>Fungi</taxon>
        <taxon>Dikarya</taxon>
        <taxon>Basidiomycota</taxon>
        <taxon>Agaricomycotina</taxon>
        <taxon>Tremellomycetes</taxon>
        <taxon>Trichosporonales</taxon>
        <taxon>Trichosporonaceae</taxon>
        <taxon>Vanrija</taxon>
    </lineage>
</organism>
<dbReference type="PANTHER" id="PTHR31630:SF6">
    <property type="entry name" value="PHYTANOYL-COA DIOXYGENASE-RELATED"/>
    <property type="match status" value="1"/>
</dbReference>
<accession>A0ABR3PTT6</accession>
<name>A0ABR3PTT6_9TREE</name>
<reference evidence="1 2" key="1">
    <citation type="submission" date="2023-08" db="EMBL/GenBank/DDBJ databases">
        <title>Annotated Genome Sequence of Vanrija albida AlHP1.</title>
        <authorList>
            <person name="Herzog R."/>
        </authorList>
    </citation>
    <scope>NUCLEOTIDE SEQUENCE [LARGE SCALE GENOMIC DNA]</scope>
    <source>
        <strain evidence="1 2">AlHP1</strain>
    </source>
</reference>
<evidence type="ECO:0008006" key="3">
    <source>
        <dbReference type="Google" id="ProtNLM"/>
    </source>
</evidence>
<dbReference type="EMBL" id="JBBXJM010000006">
    <property type="protein sequence ID" value="KAL1405861.1"/>
    <property type="molecule type" value="Genomic_DNA"/>
</dbReference>
<dbReference type="SUPFAM" id="SSF51197">
    <property type="entry name" value="Clavaminate synthase-like"/>
    <property type="match status" value="1"/>
</dbReference>
<evidence type="ECO:0000313" key="1">
    <source>
        <dbReference type="EMBL" id="KAL1405861.1"/>
    </source>
</evidence>
<dbReference type="Gene3D" id="2.60.120.620">
    <property type="entry name" value="q2cbj1_9rhob like domain"/>
    <property type="match status" value="1"/>
</dbReference>
<proteinExistence type="predicted"/>
<dbReference type="PANTHER" id="PTHR31630">
    <property type="entry name" value="PHYTANOYL-COA DIOXYGENASE-RELATED-RELATED"/>
    <property type="match status" value="1"/>
</dbReference>
<sequence length="338" mass="38523">MSPVPVTETTTATAAPATLKLRGDASKPEAAAYPDLDTKGYVVVPGAISQERAAHYVDQMYHWLESFGRGFKRDDRSTWHVDTVPKFDKGGLYHRYGVGHEQFAWDIRTEPGVVDVFAKLWGTDELIVSYDSVNISLPLAKELTESQASRWPHTDQSPTRRYKNCVQGIVNLYPNGPLDGGLMVLEGSMPLFEEYFATHEHLAPAEGWPTADWWLHNEEELQWFYDRGCEWKKVEAGPGDVILWDSRTIHYGVHAQGTEPRIATYVCYKPIRDITPENLAIKKQCFENYWGTTHDPVNFRVTNADHKGWNLEDWETTEPRKAPVLDERMKKLAGLVPY</sequence>
<dbReference type="RefSeq" id="XP_069205805.1">
    <property type="nucleotide sequence ID" value="XM_069355964.1"/>
</dbReference>
<evidence type="ECO:0000313" key="2">
    <source>
        <dbReference type="Proteomes" id="UP001565368"/>
    </source>
</evidence>
<protein>
    <recommendedName>
        <fullName evidence="3">Phytanoyl-CoA dioxygenase</fullName>
    </recommendedName>
</protein>
<dbReference type="InterPro" id="IPR008775">
    <property type="entry name" value="Phytyl_CoA_dOase-like"/>
</dbReference>
<keyword evidence="2" id="KW-1185">Reference proteome</keyword>
<gene>
    <name evidence="1" type="ORF">Q8F55_007539</name>
</gene>
<dbReference type="Proteomes" id="UP001565368">
    <property type="component" value="Unassembled WGS sequence"/>
</dbReference>
<comment type="caution">
    <text evidence="1">The sequence shown here is derived from an EMBL/GenBank/DDBJ whole genome shotgun (WGS) entry which is preliminary data.</text>
</comment>
<dbReference type="GeneID" id="95988582"/>
<dbReference type="Pfam" id="PF05721">
    <property type="entry name" value="PhyH"/>
    <property type="match status" value="1"/>
</dbReference>